<dbReference type="HOGENOM" id="CLU_125391_0_0_9"/>
<keyword evidence="3" id="KW-1185">Reference proteome</keyword>
<dbReference type="AlphaFoldDB" id="G8TY61"/>
<name>G8TY61_SULAD</name>
<organism evidence="2 3">
    <name type="scientific">Sulfobacillus acidophilus (strain ATCC 700253 / DSM 10332 / NAL)</name>
    <dbReference type="NCBI Taxonomy" id="679936"/>
    <lineage>
        <taxon>Bacteria</taxon>
        <taxon>Bacillati</taxon>
        <taxon>Bacillota</taxon>
        <taxon>Clostridia</taxon>
        <taxon>Eubacteriales</taxon>
        <taxon>Clostridiales Family XVII. Incertae Sedis</taxon>
        <taxon>Sulfobacillus</taxon>
    </lineage>
</organism>
<reference evidence="2 3" key="2">
    <citation type="journal article" date="2012" name="Stand. Genomic Sci.">
        <title>Complete genome sequence of the moderately thermophilic mineral-sulfide-oxidizing firmicute Sulfobacillus acidophilus type strain (NAL(T)).</title>
        <authorList>
            <person name="Anderson I."/>
            <person name="Chertkov O."/>
            <person name="Chen A."/>
            <person name="Saunders E."/>
            <person name="Lapidus A."/>
            <person name="Nolan M."/>
            <person name="Lucas S."/>
            <person name="Hammon N."/>
            <person name="Deshpande S."/>
            <person name="Cheng J.F."/>
            <person name="Han C."/>
            <person name="Tapia R."/>
            <person name="Goodwin L.A."/>
            <person name="Pitluck S."/>
            <person name="Liolios K."/>
            <person name="Pagani I."/>
            <person name="Ivanova N."/>
            <person name="Mikhailova N."/>
            <person name="Pati A."/>
            <person name="Palaniappan K."/>
            <person name="Land M."/>
            <person name="Pan C."/>
            <person name="Rohde M."/>
            <person name="Pukall R."/>
            <person name="Goker M."/>
            <person name="Detter J.C."/>
            <person name="Woyke T."/>
            <person name="Bristow J."/>
            <person name="Eisen J.A."/>
            <person name="Markowitz V."/>
            <person name="Hugenholtz P."/>
            <person name="Kyrpides N.C."/>
            <person name="Klenk H.P."/>
            <person name="Mavromatis K."/>
        </authorList>
    </citation>
    <scope>NUCLEOTIDE SEQUENCE [LARGE SCALE GENOMIC DNA]</scope>
    <source>
        <strain evidence="3">ATCC 700253 / DSM 10332 / NAL</strain>
    </source>
</reference>
<reference evidence="3" key="1">
    <citation type="submission" date="2011-12" db="EMBL/GenBank/DDBJ databases">
        <title>The complete genome of chromosome of Sulfobacillus acidophilus DSM 10332.</title>
        <authorList>
            <person name="Lucas S."/>
            <person name="Han J."/>
            <person name="Lapidus A."/>
            <person name="Bruce D."/>
            <person name="Goodwin L."/>
            <person name="Pitluck S."/>
            <person name="Peters L."/>
            <person name="Kyrpides N."/>
            <person name="Mavromatis K."/>
            <person name="Ivanova N."/>
            <person name="Mikhailova N."/>
            <person name="Chertkov O."/>
            <person name="Saunders E."/>
            <person name="Detter J.C."/>
            <person name="Tapia R."/>
            <person name="Han C."/>
            <person name="Land M."/>
            <person name="Hauser L."/>
            <person name="Markowitz V."/>
            <person name="Cheng J.-F."/>
            <person name="Hugenholtz P."/>
            <person name="Woyke T."/>
            <person name="Wu D."/>
            <person name="Pukall R."/>
            <person name="Gehrich-Schroeter G."/>
            <person name="Schneider S."/>
            <person name="Klenk H.-P."/>
            <person name="Eisen J.A."/>
        </authorList>
    </citation>
    <scope>NUCLEOTIDE SEQUENCE [LARGE SCALE GENOMIC DNA]</scope>
    <source>
        <strain evidence="3">ATCC 700253 / DSM 10332 / NAL</strain>
    </source>
</reference>
<dbReference type="PANTHER" id="PTHR41294:SF1">
    <property type="entry name" value="CADMIUM-INDUCED PROTEIN CADI"/>
    <property type="match status" value="1"/>
</dbReference>
<dbReference type="PANTHER" id="PTHR41294">
    <property type="entry name" value="CADMIUM-INDUCED PROTEIN CADI"/>
    <property type="match status" value="1"/>
</dbReference>
<proteinExistence type="predicted"/>
<dbReference type="InterPro" id="IPR049789">
    <property type="entry name" value="ArsI/CadI-like"/>
</dbReference>
<feature type="domain" description="VOC" evidence="1">
    <location>
        <begin position="2"/>
        <end position="117"/>
    </location>
</feature>
<dbReference type="PROSITE" id="PS51819">
    <property type="entry name" value="VOC"/>
    <property type="match status" value="1"/>
</dbReference>
<evidence type="ECO:0000313" key="2">
    <source>
        <dbReference type="EMBL" id="AEW03968.1"/>
    </source>
</evidence>
<dbReference type="InterPro" id="IPR004360">
    <property type="entry name" value="Glyas_Fos-R_dOase_dom"/>
</dbReference>
<dbReference type="InterPro" id="IPR052393">
    <property type="entry name" value="Cadmium-induced_rsp"/>
</dbReference>
<dbReference type="Gene3D" id="3.10.180.10">
    <property type="entry name" value="2,3-Dihydroxybiphenyl 1,2-Dioxygenase, domain 1"/>
    <property type="match status" value="1"/>
</dbReference>
<dbReference type="Proteomes" id="UP000005439">
    <property type="component" value="Chromosome"/>
</dbReference>
<dbReference type="InterPro" id="IPR029068">
    <property type="entry name" value="Glyas_Bleomycin-R_OHBP_Dase"/>
</dbReference>
<dbReference type="STRING" id="679936.Sulac_0402"/>
<dbReference type="PATRIC" id="fig|679936.5.peg.406"/>
<sequence length="124" mass="14445">MRRLHVALNVSQLDRSIAFYEQLLETRPVRRIGDYAQFLTDEPALNMALTEHPVSEIFRGHFGIEVDDPTMVEDALQRLTAAGLMPEPEPDVNCCHARQEKFWVRDPDGHRWEIFWVRSREGLS</sequence>
<dbReference type="SUPFAM" id="SSF54593">
    <property type="entry name" value="Glyoxalase/Bleomycin resistance protein/Dihydroxybiphenyl dioxygenase"/>
    <property type="match status" value="1"/>
</dbReference>
<dbReference type="NCBIfam" id="NF041414">
    <property type="entry name" value="ArsI_CadI_VOC"/>
    <property type="match status" value="1"/>
</dbReference>
<protein>
    <submittedName>
        <fullName evidence="2">Glyoxalase/bleomycin resistance protein/dioxygenase</fullName>
    </submittedName>
</protein>
<evidence type="ECO:0000259" key="1">
    <source>
        <dbReference type="PROSITE" id="PS51819"/>
    </source>
</evidence>
<dbReference type="Pfam" id="PF00903">
    <property type="entry name" value="Glyoxalase"/>
    <property type="match status" value="1"/>
</dbReference>
<evidence type="ECO:0000313" key="3">
    <source>
        <dbReference type="Proteomes" id="UP000005439"/>
    </source>
</evidence>
<dbReference type="EMBL" id="CP003179">
    <property type="protein sequence ID" value="AEW03968.1"/>
    <property type="molecule type" value="Genomic_DNA"/>
</dbReference>
<dbReference type="KEGG" id="sap:Sulac_0402"/>
<dbReference type="GO" id="GO:0046686">
    <property type="term" value="P:response to cadmium ion"/>
    <property type="evidence" value="ECO:0007669"/>
    <property type="project" value="TreeGrafter"/>
</dbReference>
<gene>
    <name evidence="2" type="ordered locus">Sulac_0402</name>
</gene>
<dbReference type="InterPro" id="IPR037523">
    <property type="entry name" value="VOC_core"/>
</dbReference>
<accession>G8TY61</accession>